<keyword evidence="3" id="KW-0002">3D-structure</keyword>
<dbReference type="Proteomes" id="UP000009247">
    <property type="component" value="Segment"/>
</dbReference>
<dbReference type="RefSeq" id="NP_062440.1">
    <property type="nucleotide sequence ID" value="NC_002501.1"/>
</dbReference>
<accession>Q9IIH8</accession>
<name>Q9IIH8_ADEF1</name>
<evidence type="ECO:0007829" key="3">
    <source>
        <dbReference type="PDB" id="8U36"/>
    </source>
</evidence>
<dbReference type="KEGG" id="vg:1732689"/>
<dbReference type="OrthoDB" id="28507at10239"/>
<keyword evidence="2" id="KW-1185">Reference proteome</keyword>
<dbReference type="GeneID" id="1732689"/>
<evidence type="ECO:0000313" key="1">
    <source>
        <dbReference type="EMBL" id="AAF86929.1"/>
    </source>
</evidence>
<sequence length="149" mass="15991">MTAVLLSPADNRGWGARAMRGSGVYLVGGASAPSDVYTEHVRGYWRRKRSKKAVATTTVTPVVGAVGPLWTGSRKKIPKTPVGVVGPLWQGTRKRGTRVLGPLGPSWQPWGRKIKKARAPVIPMDITPVVDAAGPVVVSVPPRKRRRVA</sequence>
<organism evidence="1 2">
    <name type="scientific">Frog adenovirus 1 (strain ATCC VR-896)</name>
    <name type="common">FrAdV-1</name>
    <dbReference type="NCBI Taxonomy" id="114102"/>
    <lineage>
        <taxon>Viruses</taxon>
        <taxon>Varidnaviria</taxon>
        <taxon>Bamfordvirae</taxon>
        <taxon>Preplasmiviricota</taxon>
        <taxon>Polisuviricotina</taxon>
        <taxon>Pharingeaviricetes</taxon>
        <taxon>Rowavirales</taxon>
        <taxon>Adenoviridae</taxon>
        <taxon>Siadenovirus</taxon>
        <taxon>Siadenovirus ranae</taxon>
        <taxon>Frog adenovirus</taxon>
    </lineage>
</organism>
<organismHost>
    <name type="scientific">Lithobates pipiens</name>
    <name type="common">Northern leopard frog</name>
    <name type="synonym">Rana pipiens</name>
    <dbReference type="NCBI Taxonomy" id="8404"/>
</organismHost>
<reference evidence="1 2" key="1">
    <citation type="journal article" date="2000" name="J. Gen. Virol.">
        <title>DNA sequence of frog adenovirus.</title>
        <authorList>
            <person name="Davison A.J."/>
            <person name="Wright K.M."/>
            <person name="Harrach B."/>
        </authorList>
    </citation>
    <scope>NUCLEOTIDE SEQUENCE [LARGE SCALE GENOMIC DNA]</scope>
    <source>
        <strain evidence="2">ATCC VR-896</strain>
    </source>
</reference>
<proteinExistence type="evidence at protein level"/>
<dbReference type="SMR" id="Q9IIH8"/>
<protein>
    <submittedName>
        <fullName evidence="1">PVII</fullName>
    </submittedName>
</protein>
<dbReference type="EMBL" id="AF224336">
    <property type="protein sequence ID" value="AAF86929.1"/>
    <property type="molecule type" value="Genomic_DNA"/>
</dbReference>
<dbReference type="PDB" id="8U36">
    <property type="method" value="X-ray"/>
    <property type="resolution" value="2.60 A"/>
    <property type="chains" value="B/C=141-149"/>
</dbReference>
<reference evidence="3" key="2">
    <citation type="journal article" date="2024" name="Traffic">
        <title>Mechanistic Insights Into an Ancient Adenovirus Precursor Protein VII Show Multiple Nuclear Import Receptor Pathways.</title>
        <authorList>
            <person name="Nematollahzadeh S."/>
            <person name="Athukorala A."/>
            <person name="Donnelly C.M."/>
            <person name="Pavan S."/>
            <person name="Atelie-Djossou V."/>
            <person name="Di Iorio E."/>
            <person name="Nath B."/>
            <person name="Helbig K.J."/>
            <person name="McSharry B.P."/>
            <person name="Forwood J.K."/>
            <person name="Sarker S."/>
            <person name="Alvisi G."/>
        </authorList>
    </citation>
    <scope>X-RAY CRYSTALLOGRAPHY (2.60 ANGSTROMS) OF 141-149</scope>
</reference>
<evidence type="ECO:0000313" key="2">
    <source>
        <dbReference type="Proteomes" id="UP000009247"/>
    </source>
</evidence>